<dbReference type="EMBL" id="JAKCXM010000229">
    <property type="protein sequence ID" value="KAJ0398059.1"/>
    <property type="molecule type" value="Genomic_DNA"/>
</dbReference>
<dbReference type="GO" id="GO:0030955">
    <property type="term" value="F:potassium ion binding"/>
    <property type="evidence" value="ECO:0007669"/>
    <property type="project" value="InterPro"/>
</dbReference>
<dbReference type="InterPro" id="IPR015806">
    <property type="entry name" value="Pyrv_Knase_insert_dom_sf"/>
</dbReference>
<keyword evidence="8" id="KW-0547">Nucleotide-binding</keyword>
<dbReference type="InterPro" id="IPR011037">
    <property type="entry name" value="Pyrv_Knase-like_insert_dom_sf"/>
</dbReference>
<dbReference type="NCBIfam" id="NF004491">
    <property type="entry name" value="PRK05826.1"/>
    <property type="match status" value="1"/>
</dbReference>
<evidence type="ECO:0000313" key="17">
    <source>
        <dbReference type="EMBL" id="KAJ0398059.1"/>
    </source>
</evidence>
<name>A0AAD5Q5F8_PYTIN</name>
<dbReference type="Pfam" id="PF00224">
    <property type="entry name" value="PK"/>
    <property type="match status" value="1"/>
</dbReference>
<comment type="catalytic activity">
    <reaction evidence="14">
        <text>pyruvate + ATP = phosphoenolpyruvate + ADP + H(+)</text>
        <dbReference type="Rhea" id="RHEA:18157"/>
        <dbReference type="ChEBI" id="CHEBI:15361"/>
        <dbReference type="ChEBI" id="CHEBI:15378"/>
        <dbReference type="ChEBI" id="CHEBI:30616"/>
        <dbReference type="ChEBI" id="CHEBI:58702"/>
        <dbReference type="ChEBI" id="CHEBI:456216"/>
        <dbReference type="EC" id="2.7.1.40"/>
    </reaction>
</comment>
<comment type="similarity">
    <text evidence="4 14">Belongs to the pyruvate kinase family.</text>
</comment>
<dbReference type="GO" id="GO:0004743">
    <property type="term" value="F:pyruvate kinase activity"/>
    <property type="evidence" value="ECO:0007669"/>
    <property type="project" value="UniProtKB-EC"/>
</dbReference>
<evidence type="ECO:0000256" key="10">
    <source>
        <dbReference type="ARBA" id="ARBA00022840"/>
    </source>
</evidence>
<evidence type="ECO:0000256" key="11">
    <source>
        <dbReference type="ARBA" id="ARBA00022842"/>
    </source>
</evidence>
<dbReference type="PANTHER" id="PTHR11817">
    <property type="entry name" value="PYRUVATE KINASE"/>
    <property type="match status" value="1"/>
</dbReference>
<evidence type="ECO:0000259" key="16">
    <source>
        <dbReference type="Pfam" id="PF02887"/>
    </source>
</evidence>
<keyword evidence="11 14" id="KW-0460">Magnesium</keyword>
<evidence type="ECO:0000256" key="5">
    <source>
        <dbReference type="ARBA" id="ARBA00012142"/>
    </source>
</evidence>
<evidence type="ECO:0000256" key="7">
    <source>
        <dbReference type="ARBA" id="ARBA00022723"/>
    </source>
</evidence>
<dbReference type="Pfam" id="PF02887">
    <property type="entry name" value="PK_C"/>
    <property type="match status" value="1"/>
</dbReference>
<gene>
    <name evidence="17" type="ORF">P43SY_009996</name>
</gene>
<keyword evidence="12 14" id="KW-0324">Glycolysis</keyword>
<keyword evidence="6 14" id="KW-0808">Transferase</keyword>
<evidence type="ECO:0000313" key="18">
    <source>
        <dbReference type="Proteomes" id="UP001209570"/>
    </source>
</evidence>
<keyword evidence="9 14" id="KW-0418">Kinase</keyword>
<dbReference type="SUPFAM" id="SSF52935">
    <property type="entry name" value="PK C-terminal domain-like"/>
    <property type="match status" value="1"/>
</dbReference>
<comment type="caution">
    <text evidence="17">The sequence shown here is derived from an EMBL/GenBank/DDBJ whole genome shotgun (WGS) entry which is preliminary data.</text>
</comment>
<dbReference type="FunFam" id="3.20.20.60:FF:000025">
    <property type="entry name" value="Pyruvate kinase"/>
    <property type="match status" value="1"/>
</dbReference>
<dbReference type="NCBIfam" id="NF004978">
    <property type="entry name" value="PRK06354.1"/>
    <property type="match status" value="1"/>
</dbReference>
<dbReference type="SUPFAM" id="SSF51621">
    <property type="entry name" value="Phosphoenolpyruvate/pyruvate domain"/>
    <property type="match status" value="1"/>
</dbReference>
<dbReference type="InterPro" id="IPR036918">
    <property type="entry name" value="Pyrv_Knase_C_sf"/>
</dbReference>
<evidence type="ECO:0000256" key="14">
    <source>
        <dbReference type="RuleBase" id="RU000504"/>
    </source>
</evidence>
<dbReference type="GO" id="GO:0016301">
    <property type="term" value="F:kinase activity"/>
    <property type="evidence" value="ECO:0007669"/>
    <property type="project" value="UniProtKB-KW"/>
</dbReference>
<evidence type="ECO:0000256" key="8">
    <source>
        <dbReference type="ARBA" id="ARBA00022741"/>
    </source>
</evidence>
<keyword evidence="10" id="KW-0067">ATP-binding</keyword>
<protein>
    <recommendedName>
        <fullName evidence="5 14">Pyruvate kinase</fullName>
        <ecNumber evidence="5 14">2.7.1.40</ecNumber>
    </recommendedName>
</protein>
<keyword evidence="7" id="KW-0479">Metal-binding</keyword>
<keyword evidence="13" id="KW-0670">Pyruvate</keyword>
<dbReference type="Proteomes" id="UP001209570">
    <property type="component" value="Unassembled WGS sequence"/>
</dbReference>
<feature type="domain" description="Pyruvate kinase C-terminal" evidence="16">
    <location>
        <begin position="425"/>
        <end position="525"/>
    </location>
</feature>
<accession>A0AAD5Q5F8</accession>
<evidence type="ECO:0000256" key="12">
    <source>
        <dbReference type="ARBA" id="ARBA00023152"/>
    </source>
</evidence>
<proteinExistence type="inferred from homology"/>
<comment type="pathway">
    <text evidence="3 14">Carbohydrate degradation; glycolysis; pyruvate from D-glyceraldehyde 3-phosphate: step 5/5.</text>
</comment>
<feature type="domain" description="Pyruvate kinase barrel" evidence="15">
    <location>
        <begin position="56"/>
        <end position="394"/>
    </location>
</feature>
<dbReference type="Gene3D" id="3.20.20.60">
    <property type="entry name" value="Phosphoenolpyruvate-binding domains"/>
    <property type="match status" value="1"/>
</dbReference>
<evidence type="ECO:0000256" key="6">
    <source>
        <dbReference type="ARBA" id="ARBA00022679"/>
    </source>
</evidence>
<evidence type="ECO:0000256" key="3">
    <source>
        <dbReference type="ARBA" id="ARBA00004997"/>
    </source>
</evidence>
<evidence type="ECO:0000256" key="1">
    <source>
        <dbReference type="ARBA" id="ARBA00001946"/>
    </source>
</evidence>
<dbReference type="InterPro" id="IPR015813">
    <property type="entry name" value="Pyrv/PenolPyrv_kinase-like_dom"/>
</dbReference>
<comment type="cofactor">
    <cofactor evidence="2">
        <name>K(+)</name>
        <dbReference type="ChEBI" id="CHEBI:29103"/>
    </cofactor>
</comment>
<evidence type="ECO:0000256" key="4">
    <source>
        <dbReference type="ARBA" id="ARBA00008663"/>
    </source>
</evidence>
<evidence type="ECO:0000256" key="13">
    <source>
        <dbReference type="ARBA" id="ARBA00023317"/>
    </source>
</evidence>
<dbReference type="SUPFAM" id="SSF50800">
    <property type="entry name" value="PK beta-barrel domain-like"/>
    <property type="match status" value="1"/>
</dbReference>
<dbReference type="EC" id="2.7.1.40" evidence="5 14"/>
<evidence type="ECO:0000259" key="15">
    <source>
        <dbReference type="Pfam" id="PF00224"/>
    </source>
</evidence>
<dbReference type="InterPro" id="IPR015795">
    <property type="entry name" value="Pyrv_Knase_C"/>
</dbReference>
<dbReference type="InterPro" id="IPR015793">
    <property type="entry name" value="Pyrv_Knase_brl"/>
</dbReference>
<dbReference type="GO" id="GO:0000287">
    <property type="term" value="F:magnesium ion binding"/>
    <property type="evidence" value="ECO:0007669"/>
    <property type="project" value="InterPro"/>
</dbReference>
<dbReference type="GO" id="GO:0005524">
    <property type="term" value="F:ATP binding"/>
    <property type="evidence" value="ECO:0007669"/>
    <property type="project" value="UniProtKB-KW"/>
</dbReference>
<dbReference type="Gene3D" id="3.40.1380.20">
    <property type="entry name" value="Pyruvate kinase, C-terminal domain"/>
    <property type="match status" value="1"/>
</dbReference>
<dbReference type="InterPro" id="IPR001697">
    <property type="entry name" value="Pyr_Knase"/>
</dbReference>
<comment type="cofactor">
    <cofactor evidence="1">
        <name>Mg(2+)</name>
        <dbReference type="ChEBI" id="CHEBI:18420"/>
    </cofactor>
</comment>
<evidence type="ECO:0000256" key="2">
    <source>
        <dbReference type="ARBA" id="ARBA00001958"/>
    </source>
</evidence>
<dbReference type="PRINTS" id="PR01050">
    <property type="entry name" value="PYRUVTKNASE"/>
</dbReference>
<reference evidence="17" key="1">
    <citation type="submission" date="2021-12" db="EMBL/GenBank/DDBJ databases">
        <title>Prjna785345.</title>
        <authorList>
            <person name="Rujirawat T."/>
            <person name="Krajaejun T."/>
        </authorList>
    </citation>
    <scope>NUCLEOTIDE SEQUENCE</scope>
    <source>
        <strain evidence="17">Pi057C3</strain>
    </source>
</reference>
<dbReference type="InterPro" id="IPR040442">
    <property type="entry name" value="Pyrv_kinase-like_dom_sf"/>
</dbReference>
<evidence type="ECO:0000256" key="9">
    <source>
        <dbReference type="ARBA" id="ARBA00022777"/>
    </source>
</evidence>
<keyword evidence="18" id="KW-1185">Reference proteome</keyword>
<dbReference type="Gene3D" id="2.40.33.10">
    <property type="entry name" value="PK beta-barrel domain-like"/>
    <property type="match status" value="1"/>
</dbReference>
<organism evidence="17 18">
    <name type="scientific">Pythium insidiosum</name>
    <name type="common">Pythiosis disease agent</name>
    <dbReference type="NCBI Taxonomy" id="114742"/>
    <lineage>
        <taxon>Eukaryota</taxon>
        <taxon>Sar</taxon>
        <taxon>Stramenopiles</taxon>
        <taxon>Oomycota</taxon>
        <taxon>Peronosporomycetes</taxon>
        <taxon>Pythiales</taxon>
        <taxon>Pythiaceae</taxon>
        <taxon>Pythium</taxon>
    </lineage>
</organism>
<dbReference type="NCBIfam" id="TIGR01064">
    <property type="entry name" value="pyruv_kin"/>
    <property type="match status" value="1"/>
</dbReference>
<sequence>MSLARHARLLASSPVMLPRVAIRVARGSIARSSLSTAAAREPRDGYKNPRSNKFSMTKIVGTIGPASESFEMTQRLTDEGLRIMRINFSHAEYDDARVRIENLRATRGVHWSPTHNYNLRAVLLDTKGPEIRTGKMRGGQKIRLEAGKEIMLTTDEAFKDDGTPEKIYISYTRLAQTVKPGDTVLIADGLFRLTVLKVESDREVRCLINNSEELGHRKGVNLPGLIVDLPALSEKDKQDLDFGVRHDIDFIAASFIRKPTDVLEMRAYVNECVKRHWPADYIAPRIIAKIENLEGIQNFDAILEVADGVMVARGDLGVEVPLQKVLTYQKYMVEKCNAAGKPVIVATQMLESMLNNPRPTRAEVSDVGNAVLDGADAVMLSGEMANGKYPVESVRTMMTIIKEADSLLERQQYQFEWDPATSDVESVASSAVKTANEMNAQLLIVLTETGYTARMVAKYKPKVPVMCFTPSKKIGRQLQIHRGLYPVVPRESDRRPTTSEAIVAAKKMGWLQAGDRVVLLSADKLSNDLGKQIVMRVADVA</sequence>
<dbReference type="FunFam" id="2.40.33.10:FF:000001">
    <property type="entry name" value="Pyruvate kinase"/>
    <property type="match status" value="1"/>
</dbReference>
<dbReference type="AlphaFoldDB" id="A0AAD5Q5F8"/>